<evidence type="ECO:0000259" key="9">
    <source>
        <dbReference type="PROSITE" id="PS51471"/>
    </source>
</evidence>
<evidence type="ECO:0000313" key="10">
    <source>
        <dbReference type="EMBL" id="ASR51114.1"/>
    </source>
</evidence>
<feature type="domain" description="Fe2OG dioxygenase" evidence="9">
    <location>
        <begin position="211"/>
        <end position="311"/>
    </location>
</feature>
<name>A0ABN5B5S8_9SPHN</name>
<comment type="cofactor">
    <cofactor evidence="1">
        <name>L-ascorbate</name>
        <dbReference type="ChEBI" id="CHEBI:38290"/>
    </cofactor>
</comment>
<dbReference type="SMART" id="SM00671">
    <property type="entry name" value="SEL1"/>
    <property type="match status" value="1"/>
</dbReference>
<evidence type="ECO:0000256" key="3">
    <source>
        <dbReference type="ARBA" id="ARBA00022824"/>
    </source>
</evidence>
<dbReference type="EMBL" id="CP020083">
    <property type="protein sequence ID" value="ASR51114.1"/>
    <property type="molecule type" value="Genomic_DNA"/>
</dbReference>
<dbReference type="SUPFAM" id="SSF81901">
    <property type="entry name" value="HCP-like"/>
    <property type="match status" value="1"/>
</dbReference>
<gene>
    <name evidence="10" type="ORF">B5J99_06205</name>
</gene>
<evidence type="ECO:0000256" key="4">
    <source>
        <dbReference type="ARBA" id="ARBA00022896"/>
    </source>
</evidence>
<dbReference type="PANTHER" id="PTHR10869">
    <property type="entry name" value="PROLYL 4-HYDROXYLASE ALPHA SUBUNIT"/>
    <property type="match status" value="1"/>
</dbReference>
<keyword evidence="11" id="KW-1185">Reference proteome</keyword>
<protein>
    <recommendedName>
        <fullName evidence="9">Fe2OG dioxygenase domain-containing protein</fullName>
    </recommendedName>
</protein>
<dbReference type="InterPro" id="IPR006620">
    <property type="entry name" value="Pro_4_hyd_alph"/>
</dbReference>
<keyword evidence="7" id="KW-0408">Iron</keyword>
<dbReference type="Gene3D" id="1.25.40.10">
    <property type="entry name" value="Tetratricopeptide repeat domain"/>
    <property type="match status" value="1"/>
</dbReference>
<dbReference type="PROSITE" id="PS51471">
    <property type="entry name" value="FE2OG_OXY"/>
    <property type="match status" value="1"/>
</dbReference>
<dbReference type="InterPro" id="IPR006597">
    <property type="entry name" value="Sel1-like"/>
</dbReference>
<dbReference type="Proteomes" id="UP000258016">
    <property type="component" value="Chromosome"/>
</dbReference>
<dbReference type="Pfam" id="PF13640">
    <property type="entry name" value="2OG-FeII_Oxy_3"/>
    <property type="match status" value="1"/>
</dbReference>
<evidence type="ECO:0000256" key="7">
    <source>
        <dbReference type="ARBA" id="ARBA00023004"/>
    </source>
</evidence>
<dbReference type="PANTHER" id="PTHR10869:SF246">
    <property type="entry name" value="TRANSMEMBRANE PROLYL 4-HYDROXYLASE"/>
    <property type="match status" value="1"/>
</dbReference>
<keyword evidence="5" id="KW-0223">Dioxygenase</keyword>
<dbReference type="InterPro" id="IPR045054">
    <property type="entry name" value="P4HA-like"/>
</dbReference>
<keyword evidence="6" id="KW-0560">Oxidoreductase</keyword>
<evidence type="ECO:0000256" key="2">
    <source>
        <dbReference type="ARBA" id="ARBA00022723"/>
    </source>
</evidence>
<organism evidence="10 11">
    <name type="scientific">Blastomonas fulva</name>
    <dbReference type="NCBI Taxonomy" id="1550728"/>
    <lineage>
        <taxon>Bacteria</taxon>
        <taxon>Pseudomonadati</taxon>
        <taxon>Pseudomonadota</taxon>
        <taxon>Alphaproteobacteria</taxon>
        <taxon>Sphingomonadales</taxon>
        <taxon>Sphingomonadaceae</taxon>
        <taxon>Blastomonas</taxon>
    </lineage>
</organism>
<dbReference type="GeneID" id="303485169"/>
<keyword evidence="3" id="KW-0256">Endoplasmic reticulum</keyword>
<keyword evidence="2" id="KW-0479">Metal-binding</keyword>
<dbReference type="Gene3D" id="2.60.120.620">
    <property type="entry name" value="q2cbj1_9rhob like domain"/>
    <property type="match status" value="1"/>
</dbReference>
<evidence type="ECO:0000256" key="8">
    <source>
        <dbReference type="ARBA" id="ARBA00023180"/>
    </source>
</evidence>
<evidence type="ECO:0000256" key="6">
    <source>
        <dbReference type="ARBA" id="ARBA00023002"/>
    </source>
</evidence>
<keyword evidence="4" id="KW-0847">Vitamin C</keyword>
<accession>A0ABN5B5S8</accession>
<evidence type="ECO:0000313" key="11">
    <source>
        <dbReference type="Proteomes" id="UP000258016"/>
    </source>
</evidence>
<dbReference type="RefSeq" id="WP_117351895.1">
    <property type="nucleotide sequence ID" value="NZ_CP020083.1"/>
</dbReference>
<dbReference type="InterPro" id="IPR011990">
    <property type="entry name" value="TPR-like_helical_dom_sf"/>
</dbReference>
<dbReference type="InterPro" id="IPR044862">
    <property type="entry name" value="Pro_4_hyd_alph_FE2OG_OXY"/>
</dbReference>
<keyword evidence="8" id="KW-0325">Glycoprotein</keyword>
<sequence length="323" mass="35247">MTDAATDLRRHLGMLLGQGRAADAVALLTTRSQAGDAAAQYELGLWRLYGQCVERDPSAALDLFRDAAAQHHPEAVAAEIALLGNGMAGTVDPLAAQARVAALAASDPFYRHQQDLLEQIAAAPLPPAEVLSVDPDIRFYSDFLPPALCDHVMEAARARLAPSFVIDPVSRQRVPHPVRTSHGANFGPVDEDCIINAINRRIAAVTGTDWRAGEMLHVLRYTPGQQYRLHHDGLPNVSNQRQWTAIVYLNHGFDGGATDFPLLGLDVAPRRGGLLVFANTHGDGAIDPRTRHEGKPVDTGEKWVATRWIRTRPWSPWDEAPAR</sequence>
<reference evidence="10 11" key="1">
    <citation type="submission" date="2017-03" db="EMBL/GenBank/DDBJ databases">
        <title>Complete genome sequence of Blastomonas fulva degrading microcsystin LR.</title>
        <authorList>
            <person name="Lee H.-g."/>
            <person name="Jin L."/>
            <person name="oh H.-M."/>
        </authorList>
    </citation>
    <scope>NUCLEOTIDE SEQUENCE [LARGE SCALE GENOMIC DNA]</scope>
    <source>
        <strain evidence="10 11">T2</strain>
    </source>
</reference>
<evidence type="ECO:0000256" key="1">
    <source>
        <dbReference type="ARBA" id="ARBA00001961"/>
    </source>
</evidence>
<dbReference type="SMART" id="SM00702">
    <property type="entry name" value="P4Hc"/>
    <property type="match status" value="1"/>
</dbReference>
<proteinExistence type="predicted"/>
<evidence type="ECO:0000256" key="5">
    <source>
        <dbReference type="ARBA" id="ARBA00022964"/>
    </source>
</evidence>
<dbReference type="InterPro" id="IPR005123">
    <property type="entry name" value="Oxoglu/Fe-dep_dioxygenase_dom"/>
</dbReference>